<dbReference type="PANTHER" id="PTHR13510">
    <property type="entry name" value="FYVE-FINGER-CONTAINING RAB5 EFFECTOR PROTEIN RABENOSYN-5-RELATED"/>
    <property type="match status" value="1"/>
</dbReference>
<dbReference type="OMA" id="ETKKLWW"/>
<proteinExistence type="predicted"/>
<dbReference type="EMBL" id="CCYD01000322">
    <property type="protein sequence ID" value="CEG38512.1"/>
    <property type="molecule type" value="Genomic_DNA"/>
</dbReference>
<evidence type="ECO:0000313" key="1">
    <source>
        <dbReference type="EMBL" id="CEG38512.1"/>
    </source>
</evidence>
<organism evidence="1 2">
    <name type="scientific">Plasmopara halstedii</name>
    <name type="common">Downy mildew of sunflower</name>
    <dbReference type="NCBI Taxonomy" id="4781"/>
    <lineage>
        <taxon>Eukaryota</taxon>
        <taxon>Sar</taxon>
        <taxon>Stramenopiles</taxon>
        <taxon>Oomycota</taxon>
        <taxon>Peronosporomycetes</taxon>
        <taxon>Peronosporales</taxon>
        <taxon>Peronosporaceae</taxon>
        <taxon>Plasmopara</taxon>
    </lineage>
</organism>
<keyword evidence="2" id="KW-1185">Reference proteome</keyword>
<name>A0A0P1AD71_PLAHL</name>
<dbReference type="AlphaFoldDB" id="A0A0P1AD71"/>
<reference evidence="2" key="1">
    <citation type="submission" date="2014-09" db="EMBL/GenBank/DDBJ databases">
        <authorList>
            <person name="Sharma Rahul"/>
            <person name="Thines Marco"/>
        </authorList>
    </citation>
    <scope>NUCLEOTIDE SEQUENCE [LARGE SCALE GENOMIC DNA]</scope>
</reference>
<dbReference type="OrthoDB" id="88907at2759"/>
<sequence>MIELSPDECERCQDLTKKLLAITLQDCEELGLDTTCDGAHAKLDKRRWKKLQSQRDVTVYADRNADSAWLPVMRQNDWESPIAVIGVGRMECSLEDVLFSLLTPNSASQRLRSFLMNRRPDKNCQLVPIVSPTQEAPLQSLAISRFVNVQNWPFTIFQSPKEMVVVFATGEITALNGKRCGYEMVQSVTLQSQSQRAQMPQSRALQARIFWEQPDGSIGVYNKFVVDAKYRLSDSVKQLMLCRVVMGFWKYVPRSLETKKLWWCVKNKKELINNLRTYSISKDEESKSCEKKVQISDDKPHARNRCEFCETGLCGGSKCRVSCQFTMYLSSDTGFLEQTLMLCLRCAAFVRSQNSGAIARATLEDLEQSSFGSAP</sequence>
<dbReference type="GeneID" id="36403636"/>
<evidence type="ECO:0000313" key="2">
    <source>
        <dbReference type="Proteomes" id="UP000054928"/>
    </source>
</evidence>
<dbReference type="InterPro" id="IPR052727">
    <property type="entry name" value="Rab4/Rab5_effector"/>
</dbReference>
<dbReference type="Proteomes" id="UP000054928">
    <property type="component" value="Unassembled WGS sequence"/>
</dbReference>
<evidence type="ECO:0008006" key="3">
    <source>
        <dbReference type="Google" id="ProtNLM"/>
    </source>
</evidence>
<dbReference type="PANTHER" id="PTHR13510:SF44">
    <property type="entry name" value="RABENOSYN-5"/>
    <property type="match status" value="1"/>
</dbReference>
<dbReference type="RefSeq" id="XP_024574881.1">
    <property type="nucleotide sequence ID" value="XM_024723956.1"/>
</dbReference>
<accession>A0A0P1AD71</accession>
<protein>
    <recommendedName>
        <fullName evidence="3">START-like domain</fullName>
    </recommendedName>
</protein>